<accession>A0A8S1D032</accession>
<dbReference type="SMART" id="SM00228">
    <property type="entry name" value="PDZ"/>
    <property type="match status" value="1"/>
</dbReference>
<dbReference type="PROSITE" id="PS50106">
    <property type="entry name" value="PDZ"/>
    <property type="match status" value="1"/>
</dbReference>
<evidence type="ECO:0000259" key="15">
    <source>
        <dbReference type="PROSITE" id="PS50106"/>
    </source>
</evidence>
<feature type="compositionally biased region" description="Pro residues" evidence="13">
    <location>
        <begin position="90"/>
        <end position="106"/>
    </location>
</feature>
<dbReference type="Pfam" id="PF00536">
    <property type="entry name" value="SAM_1"/>
    <property type="match status" value="1"/>
</dbReference>
<dbReference type="EMBL" id="CADEPI010000087">
    <property type="protein sequence ID" value="CAB3373565.1"/>
    <property type="molecule type" value="Genomic_DNA"/>
</dbReference>
<dbReference type="PROSITE" id="PS50105">
    <property type="entry name" value="SAM_DOMAIN"/>
    <property type="match status" value="1"/>
</dbReference>
<evidence type="ECO:0000256" key="1">
    <source>
        <dbReference type="ARBA" id="ARBA00004245"/>
    </source>
</evidence>
<dbReference type="Pfam" id="PF17817">
    <property type="entry name" value="PDZ_5"/>
    <property type="match status" value="1"/>
</dbReference>
<feature type="compositionally biased region" description="Basic and acidic residues" evidence="13">
    <location>
        <begin position="107"/>
        <end position="126"/>
    </location>
</feature>
<feature type="compositionally biased region" description="Polar residues" evidence="13">
    <location>
        <begin position="187"/>
        <end position="219"/>
    </location>
</feature>
<feature type="compositionally biased region" description="Basic and acidic residues" evidence="13">
    <location>
        <begin position="544"/>
        <end position="583"/>
    </location>
</feature>
<feature type="compositionally biased region" description="Low complexity" evidence="13">
    <location>
        <begin position="1322"/>
        <end position="1341"/>
    </location>
</feature>
<dbReference type="PANTHER" id="PTHR16154">
    <property type="entry name" value="NEURABIN"/>
    <property type="match status" value="1"/>
</dbReference>
<keyword evidence="2" id="KW-0217">Developmental protein</keyword>
<feature type="compositionally biased region" description="Polar residues" evidence="13">
    <location>
        <begin position="595"/>
        <end position="605"/>
    </location>
</feature>
<evidence type="ECO:0000256" key="5">
    <source>
        <dbReference type="ARBA" id="ARBA00022782"/>
    </source>
</evidence>
<feature type="region of interest" description="Disordered" evidence="13">
    <location>
        <begin position="1"/>
        <end position="30"/>
    </location>
</feature>
<feature type="compositionally biased region" description="Acidic residues" evidence="13">
    <location>
        <begin position="1146"/>
        <end position="1158"/>
    </location>
</feature>
<dbReference type="GO" id="GO:0015629">
    <property type="term" value="C:actin cytoskeleton"/>
    <property type="evidence" value="ECO:0007669"/>
    <property type="project" value="TreeGrafter"/>
</dbReference>
<evidence type="ECO:0000256" key="11">
    <source>
        <dbReference type="ARBA" id="ARBA00034103"/>
    </source>
</evidence>
<dbReference type="SUPFAM" id="SSF47769">
    <property type="entry name" value="SAM/Pointed domain"/>
    <property type="match status" value="1"/>
</dbReference>
<dbReference type="GO" id="GO:0031175">
    <property type="term" value="P:neuron projection development"/>
    <property type="evidence" value="ECO:0007669"/>
    <property type="project" value="TreeGrafter"/>
</dbReference>
<feature type="compositionally biased region" description="Basic and acidic residues" evidence="13">
    <location>
        <begin position="454"/>
        <end position="464"/>
    </location>
</feature>
<feature type="compositionally biased region" description="Basic and acidic residues" evidence="13">
    <location>
        <begin position="1159"/>
        <end position="1168"/>
    </location>
</feature>
<feature type="region of interest" description="Disordered" evidence="13">
    <location>
        <begin position="1300"/>
        <end position="1343"/>
    </location>
</feature>
<feature type="compositionally biased region" description="Low complexity" evidence="13">
    <location>
        <begin position="405"/>
        <end position="414"/>
    </location>
</feature>
<feature type="domain" description="PDZ" evidence="15">
    <location>
        <begin position="804"/>
        <end position="892"/>
    </location>
</feature>
<feature type="compositionally biased region" description="Basic and acidic residues" evidence="13">
    <location>
        <begin position="909"/>
        <end position="924"/>
    </location>
</feature>
<evidence type="ECO:0000256" key="3">
    <source>
        <dbReference type="ARBA" id="ARBA00022490"/>
    </source>
</evidence>
<dbReference type="GO" id="GO:0014069">
    <property type="term" value="C:postsynaptic density"/>
    <property type="evidence" value="ECO:0007669"/>
    <property type="project" value="TreeGrafter"/>
</dbReference>
<dbReference type="PANTHER" id="PTHR16154:SF6">
    <property type="entry name" value="SPINOPHILIN, ISOFORM J"/>
    <property type="match status" value="1"/>
</dbReference>
<feature type="region of interest" description="Disordered" evidence="13">
    <location>
        <begin position="906"/>
        <end position="960"/>
    </location>
</feature>
<reference evidence="16 17" key="1">
    <citation type="submission" date="2020-04" db="EMBL/GenBank/DDBJ databases">
        <authorList>
            <person name="Alioto T."/>
            <person name="Alioto T."/>
            <person name="Gomez Garrido J."/>
        </authorList>
    </citation>
    <scope>NUCLEOTIDE SEQUENCE [LARGE SCALE GENOMIC DNA]</scope>
</reference>
<dbReference type="Pfam" id="PF00595">
    <property type="entry name" value="PDZ"/>
    <property type="match status" value="1"/>
</dbReference>
<dbReference type="CDD" id="cd09512">
    <property type="entry name" value="SAM_Neurabin-like"/>
    <property type="match status" value="1"/>
</dbReference>
<feature type="region of interest" description="Disordered" evidence="13">
    <location>
        <begin position="1435"/>
        <end position="1470"/>
    </location>
</feature>
<evidence type="ECO:0000313" key="16">
    <source>
        <dbReference type="EMBL" id="CAB3373565.1"/>
    </source>
</evidence>
<evidence type="ECO:0008006" key="18">
    <source>
        <dbReference type="Google" id="ProtNLM"/>
    </source>
</evidence>
<proteinExistence type="predicted"/>
<evidence type="ECO:0000256" key="13">
    <source>
        <dbReference type="SAM" id="MobiDB-lite"/>
    </source>
</evidence>
<dbReference type="InterPro" id="IPR043446">
    <property type="entry name" value="Neurabin-like"/>
</dbReference>
<keyword evidence="3" id="KW-0963">Cytoplasm</keyword>
<feature type="domain" description="SAM" evidence="14">
    <location>
        <begin position="1374"/>
        <end position="1418"/>
    </location>
</feature>
<keyword evidence="8 12" id="KW-0175">Coiled coil</keyword>
<dbReference type="InterPro" id="IPR040645">
    <property type="entry name" value="Neurabin-1/2_PDZ"/>
</dbReference>
<feature type="compositionally biased region" description="Acidic residues" evidence="13">
    <location>
        <begin position="362"/>
        <end position="404"/>
    </location>
</feature>
<keyword evidence="7" id="KW-0770">Synapse</keyword>
<keyword evidence="6" id="KW-0524">Neurogenesis</keyword>
<feature type="compositionally biased region" description="Basic and acidic residues" evidence="13">
    <location>
        <begin position="473"/>
        <end position="482"/>
    </location>
</feature>
<dbReference type="InterPro" id="IPR036034">
    <property type="entry name" value="PDZ_sf"/>
</dbReference>
<name>A0A8S1D032_9INSE</name>
<evidence type="ECO:0000256" key="7">
    <source>
        <dbReference type="ARBA" id="ARBA00023018"/>
    </source>
</evidence>
<dbReference type="Gene3D" id="2.30.42.10">
    <property type="match status" value="1"/>
</dbReference>
<keyword evidence="5" id="KW-0221">Differentiation</keyword>
<keyword evidence="9" id="KW-0009">Actin-binding</keyword>
<dbReference type="Proteomes" id="UP000494165">
    <property type="component" value="Unassembled WGS sequence"/>
</dbReference>
<dbReference type="Gene3D" id="1.10.150.50">
    <property type="entry name" value="Transcription Factor, Ets-1"/>
    <property type="match status" value="1"/>
</dbReference>
<dbReference type="InterPro" id="IPR013761">
    <property type="entry name" value="SAM/pointed_sf"/>
</dbReference>
<dbReference type="InterPro" id="IPR001478">
    <property type="entry name" value="PDZ"/>
</dbReference>
<dbReference type="GO" id="GO:0030425">
    <property type="term" value="C:dendrite"/>
    <property type="evidence" value="ECO:0007669"/>
    <property type="project" value="TreeGrafter"/>
</dbReference>
<evidence type="ECO:0000256" key="12">
    <source>
        <dbReference type="SAM" id="Coils"/>
    </source>
</evidence>
<keyword evidence="4" id="KW-0597">Phosphoprotein</keyword>
<feature type="coiled-coil region" evidence="12">
    <location>
        <begin position="976"/>
        <end position="1106"/>
    </location>
</feature>
<evidence type="ECO:0000313" key="17">
    <source>
        <dbReference type="Proteomes" id="UP000494165"/>
    </source>
</evidence>
<feature type="compositionally biased region" description="Polar residues" evidence="13">
    <location>
        <begin position="415"/>
        <end position="430"/>
    </location>
</feature>
<feature type="compositionally biased region" description="Polar residues" evidence="13">
    <location>
        <begin position="315"/>
        <end position="324"/>
    </location>
</feature>
<feature type="compositionally biased region" description="Polar residues" evidence="13">
    <location>
        <begin position="17"/>
        <end position="30"/>
    </location>
</feature>
<dbReference type="GO" id="GO:0051015">
    <property type="term" value="F:actin filament binding"/>
    <property type="evidence" value="ECO:0007669"/>
    <property type="project" value="TreeGrafter"/>
</dbReference>
<evidence type="ECO:0000256" key="6">
    <source>
        <dbReference type="ARBA" id="ARBA00022902"/>
    </source>
</evidence>
<dbReference type="GO" id="GO:0007015">
    <property type="term" value="P:actin filament organization"/>
    <property type="evidence" value="ECO:0007669"/>
    <property type="project" value="TreeGrafter"/>
</dbReference>
<dbReference type="CDD" id="cd06790">
    <property type="entry name" value="PDZ_neurabin-like"/>
    <property type="match status" value="1"/>
</dbReference>
<dbReference type="SMART" id="SM00454">
    <property type="entry name" value="SAM"/>
    <property type="match status" value="1"/>
</dbReference>
<dbReference type="GO" id="GO:0005737">
    <property type="term" value="C:cytoplasm"/>
    <property type="evidence" value="ECO:0007669"/>
    <property type="project" value="TreeGrafter"/>
</dbReference>
<evidence type="ECO:0000256" key="8">
    <source>
        <dbReference type="ARBA" id="ARBA00023054"/>
    </source>
</evidence>
<feature type="region of interest" description="Disordered" evidence="13">
    <location>
        <begin position="362"/>
        <end position="610"/>
    </location>
</feature>
<feature type="region of interest" description="Disordered" evidence="13">
    <location>
        <begin position="313"/>
        <end position="348"/>
    </location>
</feature>
<evidence type="ECO:0000256" key="10">
    <source>
        <dbReference type="ARBA" id="ARBA00023212"/>
    </source>
</evidence>
<dbReference type="GO" id="GO:0019722">
    <property type="term" value="P:calcium-mediated signaling"/>
    <property type="evidence" value="ECO:0007669"/>
    <property type="project" value="TreeGrafter"/>
</dbReference>
<feature type="compositionally biased region" description="Basic and acidic residues" evidence="13">
    <location>
        <begin position="167"/>
        <end position="182"/>
    </location>
</feature>
<organism evidence="16 17">
    <name type="scientific">Cloeon dipterum</name>
    <dbReference type="NCBI Taxonomy" id="197152"/>
    <lineage>
        <taxon>Eukaryota</taxon>
        <taxon>Metazoa</taxon>
        <taxon>Ecdysozoa</taxon>
        <taxon>Arthropoda</taxon>
        <taxon>Hexapoda</taxon>
        <taxon>Insecta</taxon>
        <taxon>Pterygota</taxon>
        <taxon>Palaeoptera</taxon>
        <taxon>Ephemeroptera</taxon>
        <taxon>Pisciforma</taxon>
        <taxon>Baetidae</taxon>
        <taxon>Cloeon</taxon>
    </lineage>
</organism>
<gene>
    <name evidence="16" type="ORF">CLODIP_2_CD15054</name>
</gene>
<evidence type="ECO:0000259" key="14">
    <source>
        <dbReference type="PROSITE" id="PS50105"/>
    </source>
</evidence>
<sequence length="1470" mass="164063">MSPSKEVADTSVPPISPRTTSLEGSTQSSQRFNVARALFERLGEDAKPIVPNKAEKLAVNTQLRGQPRPTNGHHYPEQLAAEAPREEKPVPPPHRVMPTSAPPPKPPKPEKPERKFSSKELIEKQRNWTAHFKNKSSSPRASFDRVHQGIRVPVLPTIGGPIPLESPVERPHEKQDVPEKIEIGVVTPTSPAPSINSETRSYPSMLSTTPSGTESSGDSLDTDKTLSELSEASPGALQQSHSSPLEGPVIKKSEEKEILASQSYEEICKDVSKQKEGRVSPQLASDEEEELNQLVAVHDMRNKVSSMQLVLETPASPTKPQSPELQPMESETISEDRPPSPEVAAATQDKVKFVDQVVVVEEESVPLAEEEEDDEEDEAITEEVEEAVTEEVEEAITEEVEESQSEVSPEQSEATQSLQRELSSPENETPPTLPPKDISPEVEELPPLPQADSPRLHPKGENVVRRPLPPSPEEEKLPELPESHVVPARRIPLPPEPQEEKPLPPIPRRNMPEFVESPPPLPPKDIPDIPEYAVPHKVKQHIKQQQEKERQEQLEAERKQLEAENKQLEAEKKQLEAEKKQLEPETMTSDEAENLLSTRQETLLSDEQAEEVPRLLAKANEARASPSETVALEPEEIIELVPTTVFDKSQESTLPDTSLDYREPLNGSLSSESVGLADSLPVTRSVAERSAKAEQVTVVEEIEPPEYVAVACRELFVENGIHYLEDGHFWVEVPGLPESDEEEEFDESVMVKAPSRVCFSAGPMRVYSTHSISDYDRRNDDVDPVAASAEYELEKRVEKMDVFPVELIKGPEGLGLSIIGMGVGADAGLEKLGIFVKTIADQGAAARDGRIQVNDQIIEVDGKSLVGVTQAYAASVLRNTSGLVKFLIGREKDPENSEVAQLIKQSLQADREREEARRQQHHEAIAMAQHQQQQSPGGDSMSDMAHSPEGPIMRQQPSSAELEAMKQLVKESQYKLAVADSDIARLKARLAEQERQSGEEVSERLKQASQRLREMERGLQAAKKEVATYQDMLEQSQGQYTVLEKKYHKAKKLLREYQQREQDLLHREEFHLQLLQEKDTEYNALVKTLKDRIIQLEQELLDTQKAAGLTPQLPYDSNSIRQLTPKMGRKHSAQATKPLMEQLDTELSDTEISDCSPEETDKTSTVERKMPVKEELDRAVPPHELLDNSAFKSRVELVKGGSLAGRQLPTPSKKSPVNPNCPNVYGSRGSYNTVPGKRSSGVGPPPSLAEQLKQVLADRERRINTGEKKDMDHHKPSTISQTLVEEIRLAVQEANARIKRVPKLDPRDSTGSLSSCASVPALRTSSSLDNSRSNLDDPSSPEQVWLSQEMLATQQQQEKRSSGHFWHTSSVSAWTKEQVCQWLVVLGLDHYTTSFYEHNVTGPELLMLESKEMKTLGVGGEDKAKLKRKLKELRLHEERERKQADKERKEKEKLQKKAEKLAEKASKIKK</sequence>
<comment type="subcellular location">
    <subcellularLocation>
        <location evidence="1">Cytoplasm</location>
        <location evidence="1">Cytoskeleton</location>
    </subcellularLocation>
    <subcellularLocation>
        <location evidence="11">Synapse</location>
    </subcellularLocation>
</comment>
<evidence type="ECO:0000256" key="9">
    <source>
        <dbReference type="ARBA" id="ARBA00023203"/>
    </source>
</evidence>
<keyword evidence="17" id="KW-1185">Reference proteome</keyword>
<dbReference type="OrthoDB" id="62701at2759"/>
<keyword evidence="10" id="KW-0206">Cytoskeleton</keyword>
<protein>
    <recommendedName>
        <fullName evidence="18">Neurabin-1</fullName>
    </recommendedName>
</protein>
<evidence type="ECO:0000256" key="4">
    <source>
        <dbReference type="ARBA" id="ARBA00022553"/>
    </source>
</evidence>
<comment type="caution">
    <text evidence="16">The sequence shown here is derived from an EMBL/GenBank/DDBJ whole genome shotgun (WGS) entry which is preliminary data.</text>
</comment>
<dbReference type="InterPro" id="IPR001660">
    <property type="entry name" value="SAM"/>
</dbReference>
<evidence type="ECO:0000256" key="2">
    <source>
        <dbReference type="ARBA" id="ARBA00022473"/>
    </source>
</evidence>
<dbReference type="FunFam" id="2.30.42.10:FF:000010">
    <property type="entry name" value="Neurabin-1 isoform 1"/>
    <property type="match status" value="1"/>
</dbReference>
<feature type="region of interest" description="Disordered" evidence="13">
    <location>
        <begin position="1146"/>
        <end position="1168"/>
    </location>
</feature>
<dbReference type="SUPFAM" id="SSF50156">
    <property type="entry name" value="PDZ domain-like"/>
    <property type="match status" value="1"/>
</dbReference>
<feature type="region of interest" description="Disordered" evidence="13">
    <location>
        <begin position="44"/>
        <end position="254"/>
    </location>
</feature>